<dbReference type="Proteomes" id="UP000541352">
    <property type="component" value="Unassembled WGS sequence"/>
</dbReference>
<keyword evidence="1" id="KW-0489">Methyltransferase</keyword>
<comment type="caution">
    <text evidence="1">The sequence shown here is derived from an EMBL/GenBank/DDBJ whole genome shotgun (WGS) entry which is preliminary data.</text>
</comment>
<keyword evidence="2" id="KW-1185">Reference proteome</keyword>
<dbReference type="SUPFAM" id="SSF53335">
    <property type="entry name" value="S-adenosyl-L-methionine-dependent methyltransferases"/>
    <property type="match status" value="1"/>
</dbReference>
<organism evidence="1 2">
    <name type="scientific">Runella defluvii</name>
    <dbReference type="NCBI Taxonomy" id="370973"/>
    <lineage>
        <taxon>Bacteria</taxon>
        <taxon>Pseudomonadati</taxon>
        <taxon>Bacteroidota</taxon>
        <taxon>Cytophagia</taxon>
        <taxon>Cytophagales</taxon>
        <taxon>Spirosomataceae</taxon>
        <taxon>Runella</taxon>
    </lineage>
</organism>
<evidence type="ECO:0000313" key="1">
    <source>
        <dbReference type="EMBL" id="MBB3840937.1"/>
    </source>
</evidence>
<dbReference type="Gene3D" id="3.40.50.150">
    <property type="entry name" value="Vaccinia Virus protein VP39"/>
    <property type="match status" value="1"/>
</dbReference>
<reference evidence="1 2" key="1">
    <citation type="submission" date="2020-08" db="EMBL/GenBank/DDBJ databases">
        <title>Genomic Encyclopedia of Type Strains, Phase IV (KMG-IV): sequencing the most valuable type-strain genomes for metagenomic binning, comparative biology and taxonomic classification.</title>
        <authorList>
            <person name="Goeker M."/>
        </authorList>
    </citation>
    <scope>NUCLEOTIDE SEQUENCE [LARGE SCALE GENOMIC DNA]</scope>
    <source>
        <strain evidence="1 2">DSM 17976</strain>
    </source>
</reference>
<keyword evidence="1" id="KW-0808">Transferase</keyword>
<dbReference type="RefSeq" id="WP_183978251.1">
    <property type="nucleotide sequence ID" value="NZ_JACIBY010000013.1"/>
</dbReference>
<dbReference type="InterPro" id="IPR029063">
    <property type="entry name" value="SAM-dependent_MTases_sf"/>
</dbReference>
<proteinExistence type="predicted"/>
<gene>
    <name evidence="1" type="ORF">FHS57_004958</name>
</gene>
<name>A0A7W5ZNV4_9BACT</name>
<dbReference type="EMBL" id="JACIBY010000013">
    <property type="protein sequence ID" value="MBB3840937.1"/>
    <property type="molecule type" value="Genomic_DNA"/>
</dbReference>
<protein>
    <submittedName>
        <fullName evidence="1">Putative O-methyltransferase YrrM</fullName>
    </submittedName>
</protein>
<dbReference type="GO" id="GO:0008168">
    <property type="term" value="F:methyltransferase activity"/>
    <property type="evidence" value="ECO:0007669"/>
    <property type="project" value="UniProtKB-KW"/>
</dbReference>
<evidence type="ECO:0000313" key="2">
    <source>
        <dbReference type="Proteomes" id="UP000541352"/>
    </source>
</evidence>
<sequence length="306" mass="35791">MSRIKEIVKATPLIGDVARFIGKYRTRVPAGHFYSPIVSVDEIRKREEQIYPTPPPRTLPGIDLREEAQVALMQTFASSYFGSVPFTDNPQEGFRYYFVNKYFIHADATTLHCMMRHFKPKHIIEAGSGFSSAVMLDTNERFLNQSVKFTFIEPYPDRLYSLLTPADRQQTTIFEKTLQDIPVTYFEQLGENDILFIDSTHVSKTGSDVNYFLFEIFPRLQPGVIVHVHDVFYPFEYPKAWVIDGNGRFGWNEAYMMRAFLMYQNQFEVLFYNDFLQTFHSEWLAQHMPTYATRGRGSSIWLRKTK</sequence>
<accession>A0A7W5ZNV4</accession>
<dbReference type="GO" id="GO:0032259">
    <property type="term" value="P:methylation"/>
    <property type="evidence" value="ECO:0007669"/>
    <property type="project" value="UniProtKB-KW"/>
</dbReference>
<dbReference type="AlphaFoldDB" id="A0A7W5ZNV4"/>
<dbReference type="Pfam" id="PF13578">
    <property type="entry name" value="Methyltransf_24"/>
    <property type="match status" value="1"/>
</dbReference>